<evidence type="ECO:0000313" key="5">
    <source>
        <dbReference type="Proteomes" id="UP000694856"/>
    </source>
</evidence>
<dbReference type="AlphaFoldDB" id="A0A8B8SZE6"/>
<dbReference type="Gene3D" id="1.10.238.10">
    <property type="entry name" value="EF-hand"/>
    <property type="match status" value="1"/>
</dbReference>
<dbReference type="PROSITE" id="PS00018">
    <property type="entry name" value="EF_HAND_1"/>
    <property type="match status" value="1"/>
</dbReference>
<sequence length="301" mass="32383">MLDEHEAKSEWGGRCCAVRAAKGALSPLRGWQSPSGISARSRVAACRPDPATRPAPPGRSGVWRNQPDWPNSPQLLGAACGLRLPAVGAASRGGLRAPLRPKPSRSSPSGRMEVGGDMRELALLRSAFVACDANSSGRLEREELSRLCAELRVLRADAEPVFQRLHADHEGAITSPSRSSRAASAGPAAGDGSGARVRRGPGCIRRPGTARRTRATRTRRRRRRRLWPPPGTWRAPAELDSTSSPGATWVRGQVHPQVRVRFGGREVVDVFPVLSGALPCLPLTLRDLRALSCFSPFIDSL</sequence>
<dbReference type="InterPro" id="IPR002048">
    <property type="entry name" value="EF_hand_dom"/>
</dbReference>
<dbReference type="PROSITE" id="PS50222">
    <property type="entry name" value="EF_HAND_2"/>
    <property type="match status" value="1"/>
</dbReference>
<dbReference type="Proteomes" id="UP000694856">
    <property type="component" value="Chromosome 4"/>
</dbReference>
<feature type="region of interest" description="Disordered" evidence="3">
    <location>
        <begin position="169"/>
        <end position="248"/>
    </location>
</feature>
<organism evidence="5 6">
    <name type="scientific">Camelus ferus</name>
    <name type="common">Wild bactrian camel</name>
    <name type="synonym">Camelus bactrianus ferus</name>
    <dbReference type="NCBI Taxonomy" id="419612"/>
    <lineage>
        <taxon>Eukaryota</taxon>
        <taxon>Metazoa</taxon>
        <taxon>Chordata</taxon>
        <taxon>Craniata</taxon>
        <taxon>Vertebrata</taxon>
        <taxon>Euteleostomi</taxon>
        <taxon>Mammalia</taxon>
        <taxon>Eutheria</taxon>
        <taxon>Laurasiatheria</taxon>
        <taxon>Artiodactyla</taxon>
        <taxon>Tylopoda</taxon>
        <taxon>Camelidae</taxon>
        <taxon>Camelus</taxon>
    </lineage>
</organism>
<keyword evidence="2" id="KW-0106">Calcium</keyword>
<keyword evidence="5" id="KW-1185">Reference proteome</keyword>
<dbReference type="GO" id="GO:0005509">
    <property type="term" value="F:calcium ion binding"/>
    <property type="evidence" value="ECO:0007669"/>
    <property type="project" value="InterPro"/>
</dbReference>
<dbReference type="RefSeq" id="XP_032335012.1">
    <property type="nucleotide sequence ID" value="XM_032479121.1"/>
</dbReference>
<name>A0A8B8SZE6_CAMFR</name>
<evidence type="ECO:0000256" key="2">
    <source>
        <dbReference type="ARBA" id="ARBA00022837"/>
    </source>
</evidence>
<dbReference type="SUPFAM" id="SSF47473">
    <property type="entry name" value="EF-hand"/>
    <property type="match status" value="1"/>
</dbReference>
<feature type="region of interest" description="Disordered" evidence="3">
    <location>
        <begin position="93"/>
        <end position="113"/>
    </location>
</feature>
<evidence type="ECO:0000259" key="4">
    <source>
        <dbReference type="PROSITE" id="PS50222"/>
    </source>
</evidence>
<feature type="region of interest" description="Disordered" evidence="3">
    <location>
        <begin position="27"/>
        <end position="68"/>
    </location>
</feature>
<dbReference type="KEGG" id="cfr:116663367"/>
<evidence type="ECO:0000256" key="1">
    <source>
        <dbReference type="ARBA" id="ARBA00022723"/>
    </source>
</evidence>
<feature type="domain" description="EF-hand" evidence="4">
    <location>
        <begin position="119"/>
        <end position="154"/>
    </location>
</feature>
<dbReference type="GeneID" id="116663367"/>
<protein>
    <submittedName>
        <fullName evidence="6">Uncharacterized protein LOC116663367</fullName>
    </submittedName>
</protein>
<dbReference type="InterPro" id="IPR011992">
    <property type="entry name" value="EF-hand-dom_pair"/>
</dbReference>
<evidence type="ECO:0000256" key="3">
    <source>
        <dbReference type="SAM" id="MobiDB-lite"/>
    </source>
</evidence>
<gene>
    <name evidence="6" type="primary">LOC116663367</name>
</gene>
<reference evidence="6" key="1">
    <citation type="submission" date="2025-08" db="UniProtKB">
        <authorList>
            <consortium name="RefSeq"/>
        </authorList>
    </citation>
    <scope>IDENTIFICATION</scope>
    <source>
        <tissue evidence="6">Ear skin</tissue>
    </source>
</reference>
<evidence type="ECO:0000313" key="6">
    <source>
        <dbReference type="RefSeq" id="XP_032335012.1"/>
    </source>
</evidence>
<proteinExistence type="predicted"/>
<feature type="compositionally biased region" description="Basic residues" evidence="3">
    <location>
        <begin position="208"/>
        <end position="226"/>
    </location>
</feature>
<feature type="compositionally biased region" description="Low complexity" evidence="3">
    <location>
        <begin position="175"/>
        <end position="190"/>
    </location>
</feature>
<keyword evidence="1" id="KW-0479">Metal-binding</keyword>
<dbReference type="InterPro" id="IPR018247">
    <property type="entry name" value="EF_Hand_1_Ca_BS"/>
</dbReference>
<accession>A0A8B8SZE6</accession>